<protein>
    <recommendedName>
        <fullName evidence="2">Secreted protein</fullName>
    </recommendedName>
</protein>
<dbReference type="RefSeq" id="WP_368505532.1">
    <property type="nucleotide sequence ID" value="NZ_CP162551.1"/>
</dbReference>
<dbReference type="EMBL" id="CP162551">
    <property type="protein sequence ID" value="XDI38216.1"/>
    <property type="molecule type" value="Genomic_DNA"/>
</dbReference>
<sequence length="88" mass="9721">MIEVISDMTMLWLGVAMTLLLVAAFARASVVNVWFTFHVASKKQLLQTECIELVIAALIRPSSSTYRPKIPSVFDKGSSDDEPHSLVV</sequence>
<gene>
    <name evidence="1" type="ORF">AB3N04_07815</name>
</gene>
<organism evidence="1">
    <name type="scientific">Alkalihalophilus sp. As8PL</name>
    <dbReference type="NCBI Taxonomy" id="3237103"/>
    <lineage>
        <taxon>Bacteria</taxon>
        <taxon>Bacillati</taxon>
        <taxon>Bacillota</taxon>
        <taxon>Bacilli</taxon>
        <taxon>Bacillales</taxon>
        <taxon>Bacillaceae</taxon>
        <taxon>Alkalihalophilus</taxon>
    </lineage>
</organism>
<reference evidence="1" key="1">
    <citation type="submission" date="2024-07" db="EMBL/GenBank/DDBJ databases">
        <title>Identification and characteristics of an arsenic-resistant bacterial isolate, which belongs to a novel species.</title>
        <authorList>
            <person name="Juszczyk A."/>
            <person name="Kowalczyk A."/>
            <person name="Was K."/>
            <person name="Kosowicz W."/>
            <person name="Budzyn A."/>
            <person name="Latowski D."/>
        </authorList>
    </citation>
    <scope>NUCLEOTIDE SEQUENCE</scope>
    <source>
        <strain evidence="1">As8PL</strain>
    </source>
</reference>
<dbReference type="AlphaFoldDB" id="A0AB39BWA5"/>
<evidence type="ECO:0000313" key="1">
    <source>
        <dbReference type="EMBL" id="XDI38216.1"/>
    </source>
</evidence>
<proteinExistence type="predicted"/>
<name>A0AB39BWA5_9BACI</name>
<evidence type="ECO:0008006" key="2">
    <source>
        <dbReference type="Google" id="ProtNLM"/>
    </source>
</evidence>
<accession>A0AB39BWA5</accession>